<name>A0A6A2WMV0_HIBSY</name>
<sequence length="107" mass="12067">MGGGTRGRCNRTCPLSESAINMSGLEWGLRSLQMEEIEKARKKGGKLGKRFGVLDVMKAMMRPDGHPGEFWGNKWMKGYNDCVRWCLPGPIDVWNDFLMAVLTRESS</sequence>
<reference evidence="3" key="1">
    <citation type="submission" date="2019-09" db="EMBL/GenBank/DDBJ databases">
        <title>Draft genome information of white flower Hibiscus syriacus.</title>
        <authorList>
            <person name="Kim Y.-M."/>
        </authorList>
    </citation>
    <scope>NUCLEOTIDE SEQUENCE [LARGE SCALE GENOMIC DNA]</scope>
    <source>
        <strain evidence="3">YM2019G1</strain>
    </source>
</reference>
<evidence type="ECO:0000259" key="2">
    <source>
        <dbReference type="Pfam" id="PF13839"/>
    </source>
</evidence>
<dbReference type="InterPro" id="IPR026057">
    <property type="entry name" value="TBL_C"/>
</dbReference>
<dbReference type="PANTHER" id="PTHR32285:SF28">
    <property type="entry name" value="XYLOGLUCAN O-ACETYLTRANSFERASE 2"/>
    <property type="match status" value="1"/>
</dbReference>
<accession>A0A6A2WMV0</accession>
<dbReference type="InterPro" id="IPR029962">
    <property type="entry name" value="TBL"/>
</dbReference>
<evidence type="ECO:0000313" key="4">
    <source>
        <dbReference type="Proteomes" id="UP000436088"/>
    </source>
</evidence>
<dbReference type="PANTHER" id="PTHR32285">
    <property type="entry name" value="PROTEIN TRICHOME BIREFRINGENCE-LIKE 9-RELATED"/>
    <property type="match status" value="1"/>
</dbReference>
<evidence type="ECO:0000256" key="1">
    <source>
        <dbReference type="ARBA" id="ARBA00007727"/>
    </source>
</evidence>
<keyword evidence="4" id="KW-1185">Reference proteome</keyword>
<feature type="domain" description="Trichome birefringence-like C-terminal" evidence="2">
    <location>
        <begin position="5"/>
        <end position="100"/>
    </location>
</feature>
<evidence type="ECO:0000313" key="3">
    <source>
        <dbReference type="EMBL" id="KAE8661298.1"/>
    </source>
</evidence>
<dbReference type="EMBL" id="VEPZ02001721">
    <property type="protein sequence ID" value="KAE8661298.1"/>
    <property type="molecule type" value="Genomic_DNA"/>
</dbReference>
<protein>
    <recommendedName>
        <fullName evidence="2">Trichome birefringence-like C-terminal domain-containing protein</fullName>
    </recommendedName>
</protein>
<dbReference type="GO" id="GO:0016413">
    <property type="term" value="F:O-acetyltransferase activity"/>
    <property type="evidence" value="ECO:0007669"/>
    <property type="project" value="InterPro"/>
</dbReference>
<organism evidence="3 4">
    <name type="scientific">Hibiscus syriacus</name>
    <name type="common">Rose of Sharon</name>
    <dbReference type="NCBI Taxonomy" id="106335"/>
    <lineage>
        <taxon>Eukaryota</taxon>
        <taxon>Viridiplantae</taxon>
        <taxon>Streptophyta</taxon>
        <taxon>Embryophyta</taxon>
        <taxon>Tracheophyta</taxon>
        <taxon>Spermatophyta</taxon>
        <taxon>Magnoliopsida</taxon>
        <taxon>eudicotyledons</taxon>
        <taxon>Gunneridae</taxon>
        <taxon>Pentapetalae</taxon>
        <taxon>rosids</taxon>
        <taxon>malvids</taxon>
        <taxon>Malvales</taxon>
        <taxon>Malvaceae</taxon>
        <taxon>Malvoideae</taxon>
        <taxon>Hibiscus</taxon>
    </lineage>
</organism>
<gene>
    <name evidence="3" type="ORF">F3Y22_tig00113726pilonHSYRG00097</name>
</gene>
<comment type="caution">
    <text evidence="3">The sequence shown here is derived from an EMBL/GenBank/DDBJ whole genome shotgun (WGS) entry which is preliminary data.</text>
</comment>
<dbReference type="Proteomes" id="UP000436088">
    <property type="component" value="Unassembled WGS sequence"/>
</dbReference>
<dbReference type="GO" id="GO:0005794">
    <property type="term" value="C:Golgi apparatus"/>
    <property type="evidence" value="ECO:0007669"/>
    <property type="project" value="TreeGrafter"/>
</dbReference>
<dbReference type="Pfam" id="PF13839">
    <property type="entry name" value="PC-Esterase"/>
    <property type="match status" value="1"/>
</dbReference>
<dbReference type="OrthoDB" id="630188at2759"/>
<comment type="similarity">
    <text evidence="1">Belongs to the PC-esterase family. TBL subfamily.</text>
</comment>
<dbReference type="AlphaFoldDB" id="A0A6A2WMV0"/>
<proteinExistence type="inferred from homology"/>